<comment type="function">
    <text evidence="9">Microtubule-dependent motor protein required for mitochondrion morphology and transport of mitochondria in neuronal cells.</text>
</comment>
<evidence type="ECO:0000256" key="4">
    <source>
        <dbReference type="ARBA" id="ARBA00022840"/>
    </source>
</evidence>
<comment type="similarity">
    <text evidence="11">Belongs to the TRAFAC class myosin-kinesin ATPase superfamily. Kinesin family.</text>
</comment>
<dbReference type="InterPro" id="IPR001752">
    <property type="entry name" value="Kinesin_motor_dom"/>
</dbReference>
<evidence type="ECO:0000313" key="14">
    <source>
        <dbReference type="EnsemblMetazoa" id="XP_038074727.1"/>
    </source>
</evidence>
<feature type="compositionally biased region" description="Polar residues" evidence="12">
    <location>
        <begin position="981"/>
        <end position="994"/>
    </location>
</feature>
<dbReference type="GO" id="GO:0031966">
    <property type="term" value="C:mitochondrial membrane"/>
    <property type="evidence" value="ECO:0007669"/>
    <property type="project" value="UniProtKB-SubCell"/>
</dbReference>
<evidence type="ECO:0000259" key="13">
    <source>
        <dbReference type="PROSITE" id="PS50067"/>
    </source>
</evidence>
<evidence type="ECO:0000256" key="7">
    <source>
        <dbReference type="ARBA" id="ARBA00023136"/>
    </source>
</evidence>
<evidence type="ECO:0000313" key="15">
    <source>
        <dbReference type="Proteomes" id="UP000887568"/>
    </source>
</evidence>
<keyword evidence="6" id="KW-0496">Mitochondrion</keyword>
<sequence>MPDDSVKVAVRVRPFNQRELAANSKCVVSMEGNVTSLTNPDNGKVHTFAYDYSYWSHDGFQENEEGLNTPTNDRYADQTVVFNDLGRGVLDNAWQGYNAALFAYGQTGSGKSYSMIGYGANKGIVPITCNELFKAINSNTDTTKQLQVSFSMLEIYNEQVRDLLVKPTKGAFHALKVRQNPQTGFYVDGLKTVPVRDYKQIEHLTDQGTLNRTTASTNMNATSSRSHMVITLKFKQVYNNENGENTTMSSEINLVDLAGSERAKATGATGDRLKEGSAINQSLSMLGNVISALADQSMGKNVRVPYRDSVLTKLLQNALGGNSKTIMIAALSPAGINFEETLSTLRYADRAKKIKNKAVVNESPTERLIRELREENAKLLNMMKSGRNVGSSDADVESLYKENERQMQEMDQTWEHRLLEAREEWEKSQRLDRQESSDYEHHPYIQNVNEDPHLSGIIKHVLLEGTTVVGKGLVDGNDKHRIDLAGLGIHPEHAYVSNSKHKMTLTAVGDSRILVNGKLITKATKLHHQDRVIFGTNSLFLYIGFTNQRSAAEDSKGKYNYHYFQAELAESQGFGDRGMLGLTMTGDNSAHDALMRLVYHDFTSLLPSVAEVNEISQEMNRGIRFEPLIKNLTSHDARGRDMTKEVAVRVTDTETNQVWIWSADTFVNRRFLIKDLYQKFLDSDGDLTVQQSPDTHHSVRNISSKAADPFWDPVEDVLLGTCHVWLMSLAYLMGINDEFEVQNDQGKEEGSMSVKILPCDKKGKVLGDDSMTLDPSELLGKRLDLLVIIKQCRGVQWIREESRRGVYCMFDFFDCPTSFQTKTVWHNINTKFSFQKQFSIKTVTEEFLAYLQTNALLLQVWGTQASGDAEVRVDSLNDQPVGIRPNLSSSSLNSLSDASVSSSNDEEPLMGREFSDDLRKQAIFNQRQLKENERVKKTGKRLHHHHLQSVDLPGRLRAGSVPAYGAPQNSQARERSASHIVDTSNGPENSGTSVDGQIGKLLKTFFHDIKPVQVTMKAMQESYEQVDLNDLEAMRTHILQQQEQVTGLNKQLTTSLTSLRSHLSLIIRSKRQSRLTTDSQDQNGMGDQMQTQIAWGQ</sequence>
<evidence type="ECO:0000256" key="1">
    <source>
        <dbReference type="ARBA" id="ARBA00004318"/>
    </source>
</evidence>
<evidence type="ECO:0000256" key="3">
    <source>
        <dbReference type="ARBA" id="ARBA00022741"/>
    </source>
</evidence>
<dbReference type="FunFam" id="2.60.200.20:FF:000034">
    <property type="entry name" value="kinesin-like protein KIF28P"/>
    <property type="match status" value="1"/>
</dbReference>
<dbReference type="AlphaFoldDB" id="A0A914BH17"/>
<dbReference type="InterPro" id="IPR008984">
    <property type="entry name" value="SMAD_FHA_dom_sf"/>
</dbReference>
<dbReference type="SUPFAM" id="SSF49879">
    <property type="entry name" value="SMAD/FHA domain"/>
    <property type="match status" value="1"/>
</dbReference>
<keyword evidence="4 11" id="KW-0067">ATP-binding</keyword>
<accession>A0A914BH17</accession>
<dbReference type="PANTHER" id="PTHR47117">
    <property type="entry name" value="STAR-RELATED LIPID TRANSFER PROTEIN 9"/>
    <property type="match status" value="1"/>
</dbReference>
<dbReference type="SMART" id="SM00129">
    <property type="entry name" value="KISc"/>
    <property type="match status" value="1"/>
</dbReference>
<evidence type="ECO:0000256" key="9">
    <source>
        <dbReference type="ARBA" id="ARBA00054688"/>
    </source>
</evidence>
<dbReference type="GO" id="GO:0008017">
    <property type="term" value="F:microtubule binding"/>
    <property type="evidence" value="ECO:0007669"/>
    <property type="project" value="InterPro"/>
</dbReference>
<keyword evidence="7" id="KW-0472">Membrane</keyword>
<comment type="subcellular location">
    <subcellularLocation>
        <location evidence="1">Mitochondrion membrane</location>
        <topology evidence="1">Peripheral membrane protein</topology>
    </subcellularLocation>
</comment>
<dbReference type="RefSeq" id="XP_038074727.1">
    <property type="nucleotide sequence ID" value="XM_038218799.1"/>
</dbReference>
<dbReference type="Gene3D" id="3.40.850.10">
    <property type="entry name" value="Kinesin motor domain"/>
    <property type="match status" value="1"/>
</dbReference>
<dbReference type="OMA" id="METEFAH"/>
<reference evidence="14" key="1">
    <citation type="submission" date="2022-11" db="UniProtKB">
        <authorList>
            <consortium name="EnsemblMetazoa"/>
        </authorList>
    </citation>
    <scope>IDENTIFICATION</scope>
</reference>
<feature type="region of interest" description="Disordered" evidence="12">
    <location>
        <begin position="1073"/>
        <end position="1097"/>
    </location>
</feature>
<keyword evidence="3 11" id="KW-0547">Nucleotide-binding</keyword>
<proteinExistence type="inferred from homology"/>
<dbReference type="Gene3D" id="2.60.200.20">
    <property type="match status" value="1"/>
</dbReference>
<dbReference type="InterPro" id="IPR027417">
    <property type="entry name" value="P-loop_NTPase"/>
</dbReference>
<dbReference type="Gene3D" id="2.60.40.150">
    <property type="entry name" value="C2 domain"/>
    <property type="match status" value="1"/>
</dbReference>
<dbReference type="Pfam" id="PF00225">
    <property type="entry name" value="Kinesin"/>
    <property type="match status" value="1"/>
</dbReference>
<dbReference type="GO" id="GO:0007018">
    <property type="term" value="P:microtubule-based movement"/>
    <property type="evidence" value="ECO:0007669"/>
    <property type="project" value="InterPro"/>
</dbReference>
<dbReference type="EnsemblMetazoa" id="XM_038218799.1">
    <property type="protein sequence ID" value="XP_038074727.1"/>
    <property type="gene ID" value="LOC119742654"/>
</dbReference>
<feature type="compositionally biased region" description="Polar residues" evidence="12">
    <location>
        <begin position="1074"/>
        <end position="1097"/>
    </location>
</feature>
<dbReference type="InterPro" id="IPR036961">
    <property type="entry name" value="Kinesin_motor_dom_sf"/>
</dbReference>
<keyword evidence="8 11" id="KW-0505">Motor protein</keyword>
<dbReference type="OrthoDB" id="3176171at2759"/>
<dbReference type="CDD" id="cd01365">
    <property type="entry name" value="KISc_KIF1A_KIF1B"/>
    <property type="match status" value="1"/>
</dbReference>
<dbReference type="GeneID" id="119742654"/>
<keyword evidence="15" id="KW-1185">Reference proteome</keyword>
<keyword evidence="2" id="KW-0813">Transport</keyword>
<feature type="domain" description="Kinesin motor" evidence="13">
    <location>
        <begin position="5"/>
        <end position="354"/>
    </location>
</feature>
<dbReference type="PROSITE" id="PS50067">
    <property type="entry name" value="KINESIN_MOTOR_2"/>
    <property type="match status" value="1"/>
</dbReference>
<keyword evidence="5" id="KW-0175">Coiled coil</keyword>
<dbReference type="SUPFAM" id="SSF52540">
    <property type="entry name" value="P-loop containing nucleoside triphosphate hydrolases"/>
    <property type="match status" value="1"/>
</dbReference>
<dbReference type="Proteomes" id="UP000887568">
    <property type="component" value="Unplaced"/>
</dbReference>
<dbReference type="InterPro" id="IPR035892">
    <property type="entry name" value="C2_domain_sf"/>
</dbReference>
<evidence type="ECO:0000256" key="8">
    <source>
        <dbReference type="ARBA" id="ARBA00023175"/>
    </source>
</evidence>
<dbReference type="FunFam" id="3.40.850.10:FF:000063">
    <property type="entry name" value="Kinesin-like protein"/>
    <property type="match status" value="1"/>
</dbReference>
<evidence type="ECO:0000256" key="5">
    <source>
        <dbReference type="ARBA" id="ARBA00023054"/>
    </source>
</evidence>
<feature type="binding site" evidence="11">
    <location>
        <begin position="105"/>
        <end position="112"/>
    </location>
    <ligand>
        <name>ATP</name>
        <dbReference type="ChEBI" id="CHEBI:30616"/>
    </ligand>
</feature>
<dbReference type="PRINTS" id="PR00380">
    <property type="entry name" value="KINESINHEAVY"/>
</dbReference>
<evidence type="ECO:0000256" key="12">
    <source>
        <dbReference type="SAM" id="MobiDB-lite"/>
    </source>
</evidence>
<dbReference type="GO" id="GO:0005524">
    <property type="term" value="F:ATP binding"/>
    <property type="evidence" value="ECO:0007669"/>
    <property type="project" value="UniProtKB-UniRule"/>
</dbReference>
<evidence type="ECO:0000256" key="6">
    <source>
        <dbReference type="ARBA" id="ARBA00023128"/>
    </source>
</evidence>
<feature type="compositionally biased region" description="Basic residues" evidence="12">
    <location>
        <begin position="937"/>
        <end position="947"/>
    </location>
</feature>
<name>A0A914BH17_PATMI</name>
<evidence type="ECO:0000256" key="2">
    <source>
        <dbReference type="ARBA" id="ARBA00022448"/>
    </source>
</evidence>
<dbReference type="GO" id="GO:0003777">
    <property type="term" value="F:microtubule motor activity"/>
    <property type="evidence" value="ECO:0007669"/>
    <property type="project" value="InterPro"/>
</dbReference>
<feature type="region of interest" description="Disordered" evidence="12">
    <location>
        <begin position="882"/>
        <end position="912"/>
    </location>
</feature>
<dbReference type="PROSITE" id="PS00411">
    <property type="entry name" value="KINESIN_MOTOR_1"/>
    <property type="match status" value="1"/>
</dbReference>
<evidence type="ECO:0000256" key="10">
    <source>
        <dbReference type="ARBA" id="ARBA00079247"/>
    </source>
</evidence>
<dbReference type="SUPFAM" id="SSF49562">
    <property type="entry name" value="C2 domain (Calcium/lipid-binding domain, CaLB)"/>
    <property type="match status" value="1"/>
</dbReference>
<evidence type="ECO:0000256" key="11">
    <source>
        <dbReference type="PROSITE-ProRule" id="PRU00283"/>
    </source>
</evidence>
<organism evidence="14 15">
    <name type="scientific">Patiria miniata</name>
    <name type="common">Bat star</name>
    <name type="synonym">Asterina miniata</name>
    <dbReference type="NCBI Taxonomy" id="46514"/>
    <lineage>
        <taxon>Eukaryota</taxon>
        <taxon>Metazoa</taxon>
        <taxon>Echinodermata</taxon>
        <taxon>Eleutherozoa</taxon>
        <taxon>Asterozoa</taxon>
        <taxon>Asteroidea</taxon>
        <taxon>Valvatacea</taxon>
        <taxon>Valvatida</taxon>
        <taxon>Asterinidae</taxon>
        <taxon>Patiria</taxon>
    </lineage>
</organism>
<feature type="region of interest" description="Disordered" evidence="12">
    <location>
        <begin position="930"/>
        <end position="994"/>
    </location>
</feature>
<protein>
    <recommendedName>
        <fullName evidence="10">Kinesin-like protein 6</fullName>
    </recommendedName>
</protein>
<feature type="compositionally biased region" description="Low complexity" evidence="12">
    <location>
        <begin position="886"/>
        <end position="903"/>
    </location>
</feature>
<dbReference type="InterPro" id="IPR019821">
    <property type="entry name" value="Kinesin_motor_CS"/>
</dbReference>